<keyword evidence="1" id="KW-1133">Transmembrane helix</keyword>
<reference evidence="2" key="1">
    <citation type="submission" date="2023-07" db="EMBL/GenBank/DDBJ databases">
        <title>A chromosome-level genome assembly of Lolium multiflorum.</title>
        <authorList>
            <person name="Chen Y."/>
            <person name="Copetti D."/>
            <person name="Kolliker R."/>
            <person name="Studer B."/>
        </authorList>
    </citation>
    <scope>NUCLEOTIDE SEQUENCE</scope>
    <source>
        <strain evidence="2">02402/16</strain>
        <tissue evidence="2">Leaf</tissue>
    </source>
</reference>
<keyword evidence="1" id="KW-0472">Membrane</keyword>
<proteinExistence type="predicted"/>
<keyword evidence="1" id="KW-0812">Transmembrane</keyword>
<accession>A0AAD8SWX0</accession>
<dbReference type="Proteomes" id="UP001231189">
    <property type="component" value="Unassembled WGS sequence"/>
</dbReference>
<dbReference type="EMBL" id="JAUUTY010000003">
    <property type="protein sequence ID" value="KAK1664983.1"/>
    <property type="molecule type" value="Genomic_DNA"/>
</dbReference>
<gene>
    <name evidence="2" type="ORF">QYE76_053142</name>
</gene>
<evidence type="ECO:0000256" key="1">
    <source>
        <dbReference type="SAM" id="Phobius"/>
    </source>
</evidence>
<name>A0AAD8SWX0_LOLMU</name>
<feature type="transmembrane region" description="Helical" evidence="1">
    <location>
        <begin position="6"/>
        <end position="23"/>
    </location>
</feature>
<organism evidence="2 3">
    <name type="scientific">Lolium multiflorum</name>
    <name type="common">Italian ryegrass</name>
    <name type="synonym">Lolium perenne subsp. multiflorum</name>
    <dbReference type="NCBI Taxonomy" id="4521"/>
    <lineage>
        <taxon>Eukaryota</taxon>
        <taxon>Viridiplantae</taxon>
        <taxon>Streptophyta</taxon>
        <taxon>Embryophyta</taxon>
        <taxon>Tracheophyta</taxon>
        <taxon>Spermatophyta</taxon>
        <taxon>Magnoliopsida</taxon>
        <taxon>Liliopsida</taxon>
        <taxon>Poales</taxon>
        <taxon>Poaceae</taxon>
        <taxon>BOP clade</taxon>
        <taxon>Pooideae</taxon>
        <taxon>Poodae</taxon>
        <taxon>Poeae</taxon>
        <taxon>Poeae Chloroplast Group 2 (Poeae type)</taxon>
        <taxon>Loliodinae</taxon>
        <taxon>Loliinae</taxon>
        <taxon>Lolium</taxon>
    </lineage>
</organism>
<protein>
    <submittedName>
        <fullName evidence="2">Uncharacterized protein</fullName>
    </submittedName>
</protein>
<comment type="caution">
    <text evidence="2">The sequence shown here is derived from an EMBL/GenBank/DDBJ whole genome shotgun (WGS) entry which is preliminary data.</text>
</comment>
<sequence>MKPNDAPYIVLSLLAAIVLGLLAEEMSNTWQARRGHYLSEPTDRLSPFPLACDQVLTHATPWRTPRLSLVACTCPVRHRHDQCMRAAQTAPVDQPQHLTLFTFRASTSYPSFLSRPSHLHLSLRLGLEDEFFLAVSGWR</sequence>
<dbReference type="AlphaFoldDB" id="A0AAD8SWX0"/>
<evidence type="ECO:0000313" key="3">
    <source>
        <dbReference type="Proteomes" id="UP001231189"/>
    </source>
</evidence>
<evidence type="ECO:0000313" key="2">
    <source>
        <dbReference type="EMBL" id="KAK1664983.1"/>
    </source>
</evidence>
<keyword evidence="3" id="KW-1185">Reference proteome</keyword>